<evidence type="ECO:0000256" key="3">
    <source>
        <dbReference type="SAM" id="SignalP"/>
    </source>
</evidence>
<keyword evidence="3" id="KW-0732">Signal</keyword>
<comment type="caution">
    <text evidence="4">The sequence shown here is derived from an EMBL/GenBank/DDBJ whole genome shotgun (WGS) entry which is preliminary data.</text>
</comment>
<organism evidence="4 5">
    <name type="scientific">Scylla paramamosain</name>
    <name type="common">Mud crab</name>
    <dbReference type="NCBI Taxonomy" id="85552"/>
    <lineage>
        <taxon>Eukaryota</taxon>
        <taxon>Metazoa</taxon>
        <taxon>Ecdysozoa</taxon>
        <taxon>Arthropoda</taxon>
        <taxon>Crustacea</taxon>
        <taxon>Multicrustacea</taxon>
        <taxon>Malacostraca</taxon>
        <taxon>Eumalacostraca</taxon>
        <taxon>Eucarida</taxon>
        <taxon>Decapoda</taxon>
        <taxon>Pleocyemata</taxon>
        <taxon>Brachyura</taxon>
        <taxon>Eubrachyura</taxon>
        <taxon>Portunoidea</taxon>
        <taxon>Portunidae</taxon>
        <taxon>Portuninae</taxon>
        <taxon>Scylla</taxon>
    </lineage>
</organism>
<keyword evidence="2" id="KW-0472">Membrane</keyword>
<protein>
    <submittedName>
        <fullName evidence="4">Uncharacterized protein</fullName>
    </submittedName>
</protein>
<reference evidence="4 5" key="1">
    <citation type="submission" date="2023-03" db="EMBL/GenBank/DDBJ databases">
        <title>High-quality genome of Scylla paramamosain provides insights in environmental adaptation.</title>
        <authorList>
            <person name="Zhang L."/>
        </authorList>
    </citation>
    <scope>NUCLEOTIDE SEQUENCE [LARGE SCALE GENOMIC DNA]</scope>
    <source>
        <strain evidence="4">LZ_2023a</strain>
        <tissue evidence="4">Muscle</tissue>
    </source>
</reference>
<evidence type="ECO:0000313" key="4">
    <source>
        <dbReference type="EMBL" id="KAK8380990.1"/>
    </source>
</evidence>
<dbReference type="AlphaFoldDB" id="A0AAW0SZZ1"/>
<feature type="compositionally biased region" description="Polar residues" evidence="1">
    <location>
        <begin position="109"/>
        <end position="123"/>
    </location>
</feature>
<feature type="region of interest" description="Disordered" evidence="1">
    <location>
        <begin position="301"/>
        <end position="321"/>
    </location>
</feature>
<proteinExistence type="predicted"/>
<feature type="compositionally biased region" description="Basic and acidic residues" evidence="1">
    <location>
        <begin position="205"/>
        <end position="223"/>
    </location>
</feature>
<dbReference type="Proteomes" id="UP001487740">
    <property type="component" value="Unassembled WGS sequence"/>
</dbReference>
<gene>
    <name evidence="4" type="ORF">O3P69_008129</name>
</gene>
<keyword evidence="5" id="KW-1185">Reference proteome</keyword>
<evidence type="ECO:0000256" key="1">
    <source>
        <dbReference type="SAM" id="MobiDB-lite"/>
    </source>
</evidence>
<feature type="region of interest" description="Disordered" evidence="1">
    <location>
        <begin position="180"/>
        <end position="223"/>
    </location>
</feature>
<accession>A0AAW0SZZ1</accession>
<feature type="signal peptide" evidence="3">
    <location>
        <begin position="1"/>
        <end position="20"/>
    </location>
</feature>
<feature type="region of interest" description="Disordered" evidence="1">
    <location>
        <begin position="109"/>
        <end position="128"/>
    </location>
</feature>
<dbReference type="EMBL" id="JARAKH010000041">
    <property type="protein sequence ID" value="KAK8380990.1"/>
    <property type="molecule type" value="Genomic_DNA"/>
</dbReference>
<sequence>MLDSATSCCIFVLSVFLILGRIVVEMERPLCQSMINVTTGTAQVRAGRSNKTGEAADASPRCERETFACCAELSRVEASSVLNPSFSFSSFTQRISEYVYASLHLNPNASSPQPVQDHSTTRPSACPSLSLPAVSKAMVMPVPQQVEKGVISQCLRRAQGHVCLRKDLLESSFITRLGGGRGCGPERGSRRRQEKEEEEEEDEREERREATASHDRSLEQEPRVECTEPRAGFACVWVSARVCFTNLTQLDNTDTNMVKMVPRRGWLRLSFLGLLAACALVYVYYYSFGTNGPHLMKDGKLQQQQDAGRGGERRAERQSGGGIVVDEGLGQTIPSAQCRAITPPTTDVNTVDQFPKFEFQVSDEYKQHGWLAS</sequence>
<name>A0AAW0SZZ1_SCYPA</name>
<feature type="chain" id="PRO_5043923233" evidence="3">
    <location>
        <begin position="21"/>
        <end position="373"/>
    </location>
</feature>
<evidence type="ECO:0000256" key="2">
    <source>
        <dbReference type="SAM" id="Phobius"/>
    </source>
</evidence>
<keyword evidence="2" id="KW-0812">Transmembrane</keyword>
<keyword evidence="2" id="KW-1133">Transmembrane helix</keyword>
<evidence type="ECO:0000313" key="5">
    <source>
        <dbReference type="Proteomes" id="UP001487740"/>
    </source>
</evidence>
<feature type="transmembrane region" description="Helical" evidence="2">
    <location>
        <begin position="266"/>
        <end position="287"/>
    </location>
</feature>